<evidence type="ECO:0000313" key="7">
    <source>
        <dbReference type="Proteomes" id="UP000222056"/>
    </source>
</evidence>
<dbReference type="Pfam" id="PF00534">
    <property type="entry name" value="Glycos_transf_1"/>
    <property type="match status" value="1"/>
</dbReference>
<evidence type="ECO:0000256" key="1">
    <source>
        <dbReference type="ARBA" id="ARBA00022676"/>
    </source>
</evidence>
<dbReference type="GO" id="GO:0016757">
    <property type="term" value="F:glycosyltransferase activity"/>
    <property type="evidence" value="ECO:0007669"/>
    <property type="project" value="UniProtKB-KW"/>
</dbReference>
<dbReference type="Pfam" id="PF13439">
    <property type="entry name" value="Glyco_transf_4"/>
    <property type="match status" value="1"/>
</dbReference>
<evidence type="ECO:0000256" key="2">
    <source>
        <dbReference type="ARBA" id="ARBA00022679"/>
    </source>
</evidence>
<dbReference type="AlphaFoldDB" id="A0A1H6FL99"/>
<keyword evidence="2 6" id="KW-0808">Transferase</keyword>
<sequence length="406" mass="44532">MHGIWAHRQALAVRELGVEVRVLALRRPVPPLRTVRALGRFPPDPAPLRSWLASQPTLWRTEELDGIPITPVPLVAPPRPWSYGSWAWWIAPTLGRALRALRARWPFDLVHAHNVVPTAHATVLSELWRSGVPVVASTHGPDVIKVPERGPLARRALKTALTRCDLVLANSRWAAERCRALAGLPLATRVVHLGADLPDPHELPPKHPRLTIVTVAHLQARKRHETVLQALFALRDRLRVDYLVIGDGEERPRLERLVAELGLGDRVRFLGQLPHSLALAEMRRCHAFVMPSVEEPFGVAYVEAMAAGLPVIASAGEGGPEDIATAGGGILLVPPGDHEATASAILRALGPEREQLGRAARETVRANFTWRRCGERTVAAYRELLEGPPATTERENRGSAAVDGVR</sequence>
<dbReference type="STRING" id="29539.SAMN02745716_0839"/>
<organism evidence="6 7">
    <name type="scientific">Thermoleophilum album</name>
    <dbReference type="NCBI Taxonomy" id="29539"/>
    <lineage>
        <taxon>Bacteria</taxon>
        <taxon>Bacillati</taxon>
        <taxon>Actinomycetota</taxon>
        <taxon>Thermoleophilia</taxon>
        <taxon>Thermoleophilales</taxon>
        <taxon>Thermoleophilaceae</taxon>
        <taxon>Thermoleophilum</taxon>
    </lineage>
</organism>
<dbReference type="SUPFAM" id="SSF53756">
    <property type="entry name" value="UDP-Glycosyltransferase/glycogen phosphorylase"/>
    <property type="match status" value="1"/>
</dbReference>
<protein>
    <submittedName>
        <fullName evidence="6">Glycosyltransferase involved in cell wall bisynthesis</fullName>
    </submittedName>
</protein>
<gene>
    <name evidence="6" type="ORF">SAMN02745716_0839</name>
</gene>
<keyword evidence="1" id="KW-0328">Glycosyltransferase</keyword>
<evidence type="ECO:0000313" key="6">
    <source>
        <dbReference type="EMBL" id="SEH11657.1"/>
    </source>
</evidence>
<feature type="domain" description="Glycosyl transferase family 1" evidence="4">
    <location>
        <begin position="205"/>
        <end position="362"/>
    </location>
</feature>
<name>A0A1H6FL99_THEAL</name>
<dbReference type="InterPro" id="IPR028098">
    <property type="entry name" value="Glyco_trans_4-like_N"/>
</dbReference>
<evidence type="ECO:0000259" key="5">
    <source>
        <dbReference type="Pfam" id="PF13439"/>
    </source>
</evidence>
<dbReference type="PANTHER" id="PTHR12526">
    <property type="entry name" value="GLYCOSYLTRANSFERASE"/>
    <property type="match status" value="1"/>
</dbReference>
<accession>A0A1H6FL99</accession>
<evidence type="ECO:0000256" key="3">
    <source>
        <dbReference type="SAM" id="MobiDB-lite"/>
    </source>
</evidence>
<dbReference type="PANTHER" id="PTHR12526:SF635">
    <property type="entry name" value="GLYCOSYL TRANSFERASE GROUP 1"/>
    <property type="match status" value="1"/>
</dbReference>
<proteinExistence type="predicted"/>
<keyword evidence="7" id="KW-1185">Reference proteome</keyword>
<dbReference type="EMBL" id="FNWJ01000001">
    <property type="protein sequence ID" value="SEH11657.1"/>
    <property type="molecule type" value="Genomic_DNA"/>
</dbReference>
<feature type="region of interest" description="Disordered" evidence="3">
    <location>
        <begin position="387"/>
        <end position="406"/>
    </location>
</feature>
<dbReference type="Gene3D" id="3.40.50.2000">
    <property type="entry name" value="Glycogen Phosphorylase B"/>
    <property type="match status" value="2"/>
</dbReference>
<reference evidence="7" key="1">
    <citation type="submission" date="2016-10" db="EMBL/GenBank/DDBJ databases">
        <authorList>
            <person name="Varghese N."/>
            <person name="Submissions S."/>
        </authorList>
    </citation>
    <scope>NUCLEOTIDE SEQUENCE [LARGE SCALE GENOMIC DNA]</scope>
    <source>
        <strain evidence="7">ATCC 35263</strain>
    </source>
</reference>
<feature type="domain" description="Glycosyltransferase subfamily 4-like N-terminal" evidence="5">
    <location>
        <begin position="7"/>
        <end position="197"/>
    </location>
</feature>
<evidence type="ECO:0000259" key="4">
    <source>
        <dbReference type="Pfam" id="PF00534"/>
    </source>
</evidence>
<dbReference type="Proteomes" id="UP000222056">
    <property type="component" value="Unassembled WGS sequence"/>
</dbReference>
<dbReference type="InterPro" id="IPR001296">
    <property type="entry name" value="Glyco_trans_1"/>
</dbReference>